<comment type="caution">
    <text evidence="2">The sequence shown here is derived from an EMBL/GenBank/DDBJ whole genome shotgun (WGS) entry which is preliminary data.</text>
</comment>
<evidence type="ECO:0000313" key="2">
    <source>
        <dbReference type="EMBL" id="KYD22470.1"/>
    </source>
</evidence>
<dbReference type="STRING" id="301148.B4135_1260"/>
<dbReference type="EMBL" id="LQYT01000010">
    <property type="protein sequence ID" value="KYD22470.1"/>
    <property type="molecule type" value="Genomic_DNA"/>
</dbReference>
<sequence length="40" mass="4862">MSVVLPGKKARHFRTAARAETRRRENGMRKNRQRRKKRVK</sequence>
<reference evidence="2" key="1">
    <citation type="submission" date="2016-01" db="EMBL/GenBank/DDBJ databases">
        <title>Draft Genome Sequences of Seven Thermophilic Sporeformers Isolated from Foods.</title>
        <authorList>
            <person name="Berendsen E.M."/>
            <person name="Wells-Bennik M.H."/>
            <person name="Krawcyk A.O."/>
            <person name="De Jong A."/>
            <person name="Holsappel S."/>
            <person name="Eijlander R.T."/>
            <person name="Kuipers O.P."/>
        </authorList>
    </citation>
    <scope>NUCLEOTIDE SEQUENCE [LARGE SCALE GENOMIC DNA]</scope>
    <source>
        <strain evidence="2">B4135</strain>
    </source>
</reference>
<feature type="region of interest" description="Disordered" evidence="1">
    <location>
        <begin position="1"/>
        <end position="40"/>
    </location>
</feature>
<evidence type="ECO:0000313" key="3">
    <source>
        <dbReference type="Proteomes" id="UP000075683"/>
    </source>
</evidence>
<evidence type="ECO:0000256" key="1">
    <source>
        <dbReference type="SAM" id="MobiDB-lite"/>
    </source>
</evidence>
<proteinExistence type="predicted"/>
<feature type="compositionally biased region" description="Basic and acidic residues" evidence="1">
    <location>
        <begin position="17"/>
        <end position="28"/>
    </location>
</feature>
<accession>A0A150MD53</accession>
<dbReference type="AlphaFoldDB" id="A0A150MD53"/>
<dbReference type="Proteomes" id="UP000075683">
    <property type="component" value="Unassembled WGS sequence"/>
</dbReference>
<name>A0A150MD53_9BACI</name>
<feature type="compositionally biased region" description="Basic residues" evidence="1">
    <location>
        <begin position="29"/>
        <end position="40"/>
    </location>
</feature>
<protein>
    <submittedName>
        <fullName evidence="2">Uncharacterized protein</fullName>
    </submittedName>
</protein>
<gene>
    <name evidence="2" type="ORF">B4135_1260</name>
</gene>
<organism evidence="2 3">
    <name type="scientific">Caldibacillus debilis</name>
    <dbReference type="NCBI Taxonomy" id="301148"/>
    <lineage>
        <taxon>Bacteria</taxon>
        <taxon>Bacillati</taxon>
        <taxon>Bacillota</taxon>
        <taxon>Bacilli</taxon>
        <taxon>Bacillales</taxon>
        <taxon>Bacillaceae</taxon>
        <taxon>Caldibacillus</taxon>
    </lineage>
</organism>